<keyword evidence="7" id="KW-1185">Reference proteome</keyword>
<evidence type="ECO:0000256" key="2">
    <source>
        <dbReference type="ARBA" id="ARBA00022741"/>
    </source>
</evidence>
<evidence type="ECO:0000313" key="6">
    <source>
        <dbReference type="EMBL" id="MCI0756115.1"/>
    </source>
</evidence>
<dbReference type="Pfam" id="PF19279">
    <property type="entry name" value="YegS_C"/>
    <property type="match status" value="1"/>
</dbReference>
<dbReference type="InterPro" id="IPR016064">
    <property type="entry name" value="NAD/diacylglycerol_kinase_sf"/>
</dbReference>
<dbReference type="EMBL" id="JALBUU010000088">
    <property type="protein sequence ID" value="MCI0756115.1"/>
    <property type="molecule type" value="Genomic_DNA"/>
</dbReference>
<feature type="domain" description="DAGKc" evidence="5">
    <location>
        <begin position="1"/>
        <end position="130"/>
    </location>
</feature>
<name>A0ABS9WB49_9PROT</name>
<dbReference type="InterPro" id="IPR045540">
    <property type="entry name" value="YegS/DAGK_C"/>
</dbReference>
<sequence>MRRVAVVLNMASGGLLGHANPEAGLATQLRGAGLEATIIPASDTSDLNGRLDRAIAMAPDAVIVGGGDGTICAAAQRLAGTPIALGVLPLGTMNMLAKDLRLPMELPAAMAALACGHLRTIDVAEVNGRVFLCNAVLGLPTAIGRHRERSRGEAGFLGRWRFLVGAFRTTVKQMPMRLNIATDGSLPRTIHTRALVVANNAYSEGFGEVFTRRRLDEGKLVLYVAHHFGAWWSLKMILAMFLGAWRDRPEIDACSATEVVIRSRRPLRVMMDGEAFLLTPPLRFHVRPQALQVIVPDDCDG</sequence>
<dbReference type="SMART" id="SM00046">
    <property type="entry name" value="DAGKc"/>
    <property type="match status" value="1"/>
</dbReference>
<gene>
    <name evidence="6" type="ORF">MON41_20845</name>
</gene>
<organism evidence="6 7">
    <name type="scientific">Teichococcus vastitatis</name>
    <dbReference type="NCBI Taxonomy" id="2307076"/>
    <lineage>
        <taxon>Bacteria</taxon>
        <taxon>Pseudomonadati</taxon>
        <taxon>Pseudomonadota</taxon>
        <taxon>Alphaproteobacteria</taxon>
        <taxon>Acetobacterales</taxon>
        <taxon>Roseomonadaceae</taxon>
        <taxon>Roseomonas</taxon>
    </lineage>
</organism>
<comment type="caution">
    <text evidence="6">The sequence shown here is derived from an EMBL/GenBank/DDBJ whole genome shotgun (WGS) entry which is preliminary data.</text>
</comment>
<dbReference type="PANTHER" id="PTHR12358">
    <property type="entry name" value="SPHINGOSINE KINASE"/>
    <property type="match status" value="1"/>
</dbReference>
<keyword evidence="4" id="KW-0067">ATP-binding</keyword>
<accession>A0ABS9WB49</accession>
<evidence type="ECO:0000259" key="5">
    <source>
        <dbReference type="PROSITE" id="PS50146"/>
    </source>
</evidence>
<dbReference type="Proteomes" id="UP001201985">
    <property type="component" value="Unassembled WGS sequence"/>
</dbReference>
<dbReference type="Pfam" id="PF00781">
    <property type="entry name" value="DAGK_cat"/>
    <property type="match status" value="1"/>
</dbReference>
<keyword evidence="1" id="KW-0808">Transferase</keyword>
<keyword evidence="3 6" id="KW-0418">Kinase</keyword>
<keyword evidence="2" id="KW-0547">Nucleotide-binding</keyword>
<dbReference type="Gene3D" id="3.40.50.10330">
    <property type="entry name" value="Probable inorganic polyphosphate/atp-NAD kinase, domain 1"/>
    <property type="match status" value="1"/>
</dbReference>
<reference evidence="6 7" key="1">
    <citation type="submission" date="2022-03" db="EMBL/GenBank/DDBJ databases">
        <title>Complete genome analysis of Roseomonas KG 17.1 : a prolific producer of plant growth promoters.</title>
        <authorList>
            <person name="Saadouli I."/>
            <person name="Najjari A."/>
            <person name="Mosbah A."/>
            <person name="Ouzari H.I."/>
        </authorList>
    </citation>
    <scope>NUCLEOTIDE SEQUENCE [LARGE SCALE GENOMIC DNA]</scope>
    <source>
        <strain evidence="6 7">KG17-1</strain>
    </source>
</reference>
<evidence type="ECO:0000313" key="7">
    <source>
        <dbReference type="Proteomes" id="UP001201985"/>
    </source>
</evidence>
<dbReference type="InterPro" id="IPR001206">
    <property type="entry name" value="Diacylglycerol_kinase_cat_dom"/>
</dbReference>
<dbReference type="InterPro" id="IPR017438">
    <property type="entry name" value="ATP-NAD_kinase_N"/>
</dbReference>
<proteinExistence type="predicted"/>
<dbReference type="Gene3D" id="2.60.200.40">
    <property type="match status" value="1"/>
</dbReference>
<dbReference type="RefSeq" id="WP_241793771.1">
    <property type="nucleotide sequence ID" value="NZ_JALBUU010000088.1"/>
</dbReference>
<evidence type="ECO:0000256" key="3">
    <source>
        <dbReference type="ARBA" id="ARBA00022777"/>
    </source>
</evidence>
<dbReference type="GO" id="GO:0016301">
    <property type="term" value="F:kinase activity"/>
    <property type="evidence" value="ECO:0007669"/>
    <property type="project" value="UniProtKB-KW"/>
</dbReference>
<dbReference type="SUPFAM" id="SSF111331">
    <property type="entry name" value="NAD kinase/diacylglycerol kinase-like"/>
    <property type="match status" value="1"/>
</dbReference>
<evidence type="ECO:0000256" key="1">
    <source>
        <dbReference type="ARBA" id="ARBA00022679"/>
    </source>
</evidence>
<dbReference type="PANTHER" id="PTHR12358:SF106">
    <property type="entry name" value="LIPID KINASE YEGS"/>
    <property type="match status" value="1"/>
</dbReference>
<dbReference type="InterPro" id="IPR050187">
    <property type="entry name" value="Lipid_Phosphate_FormReg"/>
</dbReference>
<protein>
    <submittedName>
        <fullName evidence="6">Diacylglycerol kinase</fullName>
    </submittedName>
</protein>
<dbReference type="PROSITE" id="PS50146">
    <property type="entry name" value="DAGK"/>
    <property type="match status" value="1"/>
</dbReference>
<evidence type="ECO:0000256" key="4">
    <source>
        <dbReference type="ARBA" id="ARBA00022840"/>
    </source>
</evidence>